<evidence type="ECO:0000313" key="2">
    <source>
        <dbReference type="EMBL" id="TKX21715.1"/>
    </source>
</evidence>
<accession>A0A4U7AWW6</accession>
<dbReference type="EMBL" id="PTQR01000080">
    <property type="protein sequence ID" value="TKX21715.1"/>
    <property type="molecule type" value="Genomic_DNA"/>
</dbReference>
<reference evidence="2 3" key="1">
    <citation type="submission" date="2018-02" db="EMBL/GenBank/DDBJ databases">
        <title>Draft genome sequences of Elsinoe sp., causing black scab on jojoba.</title>
        <authorList>
            <person name="Stodart B."/>
            <person name="Jeffress S."/>
            <person name="Ash G."/>
            <person name="Arun Chinnappa K."/>
        </authorList>
    </citation>
    <scope>NUCLEOTIDE SEQUENCE [LARGE SCALE GENOMIC DNA]</scope>
    <source>
        <strain evidence="2 3">Hillstone_2</strain>
    </source>
</reference>
<evidence type="ECO:0000313" key="3">
    <source>
        <dbReference type="Proteomes" id="UP000308133"/>
    </source>
</evidence>
<proteinExistence type="predicted"/>
<protein>
    <submittedName>
        <fullName evidence="2">Uncharacterized protein</fullName>
    </submittedName>
</protein>
<comment type="caution">
    <text evidence="2">The sequence shown here is derived from an EMBL/GenBank/DDBJ whole genome shotgun (WGS) entry which is preliminary data.</text>
</comment>
<gene>
    <name evidence="2" type="ORF">C1H76_6211</name>
</gene>
<feature type="region of interest" description="Disordered" evidence="1">
    <location>
        <begin position="70"/>
        <end position="112"/>
    </location>
</feature>
<dbReference type="Proteomes" id="UP000308133">
    <property type="component" value="Unassembled WGS sequence"/>
</dbReference>
<organism evidence="2 3">
    <name type="scientific">Elsinoe australis</name>
    <dbReference type="NCBI Taxonomy" id="40998"/>
    <lineage>
        <taxon>Eukaryota</taxon>
        <taxon>Fungi</taxon>
        <taxon>Dikarya</taxon>
        <taxon>Ascomycota</taxon>
        <taxon>Pezizomycotina</taxon>
        <taxon>Dothideomycetes</taxon>
        <taxon>Dothideomycetidae</taxon>
        <taxon>Myriangiales</taxon>
        <taxon>Elsinoaceae</taxon>
        <taxon>Elsinoe</taxon>
    </lineage>
</organism>
<evidence type="ECO:0000256" key="1">
    <source>
        <dbReference type="SAM" id="MobiDB-lite"/>
    </source>
</evidence>
<name>A0A4U7AWW6_9PEZI</name>
<sequence length="112" mass="11668">MAEEGTPVQSWKQNKALVAYLQEGARNKRAIHPEGGRLNLVPAGIMMHNGGQGAGDGGCKIIFDTGWIRSAPEAQNESPGTGSCDKPSESFASPKIAAKEQSAMADKVDGSA</sequence>
<dbReference type="AlphaFoldDB" id="A0A4U7AWW6"/>